<dbReference type="OrthoDB" id="5701642at2"/>
<dbReference type="Pfam" id="PF11726">
    <property type="entry name" value="YagK_YfjJ_C"/>
    <property type="match status" value="1"/>
</dbReference>
<reference evidence="2" key="3">
    <citation type="submission" date="2017-06" db="EMBL/GenBank/DDBJ databases">
        <authorList>
            <person name="Kim H.J."/>
            <person name="Triplett B.A."/>
        </authorList>
    </citation>
    <scope>NUCLEOTIDE SEQUENCE</scope>
    <source>
        <strain evidence="2">HLGZ1</strain>
    </source>
</reference>
<evidence type="ECO:0000313" key="4">
    <source>
        <dbReference type="Proteomes" id="UP000197424"/>
    </source>
</evidence>
<gene>
    <name evidence="3" type="ORF">LH440_08870</name>
    <name evidence="2" type="ORF">LHGZ1_0449</name>
</gene>
<accession>A0A248LEP8</accession>
<name>A0A248LEP8_9NEIS</name>
<feature type="domain" description="YagK/YfjJ C-terminal" evidence="1">
    <location>
        <begin position="46"/>
        <end position="216"/>
    </location>
</feature>
<reference evidence="4" key="2">
    <citation type="submission" date="2017-06" db="EMBL/GenBank/DDBJ databases">
        <title>Whole genome sequence of Laribacter hongkongensis LHGZ1.</title>
        <authorList>
            <person name="Chen D."/>
            <person name="Wu H."/>
            <person name="Chen J."/>
        </authorList>
    </citation>
    <scope>NUCLEOTIDE SEQUENCE [LARGE SCALE GENOMIC DNA]</scope>
    <source>
        <strain evidence="4">LHGZ1</strain>
    </source>
</reference>
<dbReference type="RefSeq" id="WP_088860008.1">
    <property type="nucleotide sequence ID" value="NZ_CP022115.1"/>
</dbReference>
<dbReference type="EMBL" id="JAJAXM010000013">
    <property type="protein sequence ID" value="MCG9026013.1"/>
    <property type="molecule type" value="Genomic_DNA"/>
</dbReference>
<dbReference type="EMBL" id="CP022115">
    <property type="protein sequence ID" value="ASJ23280.1"/>
    <property type="molecule type" value="Genomic_DNA"/>
</dbReference>
<dbReference type="AlphaFoldDB" id="A0A248LEP8"/>
<protein>
    <submittedName>
        <fullName evidence="3">Inovirus Gp2 family protein</fullName>
    </submittedName>
    <submittedName>
        <fullName evidence="2">Transposase</fullName>
    </submittedName>
</protein>
<evidence type="ECO:0000313" key="3">
    <source>
        <dbReference type="EMBL" id="MCG9026013.1"/>
    </source>
</evidence>
<dbReference type="Proteomes" id="UP001200247">
    <property type="component" value="Unassembled WGS sequence"/>
</dbReference>
<dbReference type="InterPro" id="IPR057271">
    <property type="entry name" value="YagK_YfjJ_C"/>
</dbReference>
<reference evidence="3 5" key="4">
    <citation type="submission" date="2021-10" db="EMBL/GenBank/DDBJ databases">
        <title>Whole-genome sequencing analysis of Laribacter hongkongensis: virulence gene profiles, carbohydrate-active enzyme prediction, and antimicrobial resistance characterization.</title>
        <authorList>
            <person name="Yuan P."/>
            <person name="Zhan Y."/>
            <person name="Chen D."/>
        </authorList>
    </citation>
    <scope>NUCLEOTIDE SEQUENCE [LARGE SCALE GENOMIC DNA]</scope>
    <source>
        <strain evidence="3 5">W67</strain>
    </source>
</reference>
<evidence type="ECO:0000313" key="2">
    <source>
        <dbReference type="EMBL" id="ASJ23280.1"/>
    </source>
</evidence>
<sequence length="226" mass="26158">MIRHPDNPNLSLWYHDNYKGLPVQTAQGPLITEYARRLYRVVQEALDRHPRTFAFRLDLRFPEAWSASEAHGQGDVMRRFMASFKARIRHNRDRVRLQSRHAHDSDVRYVWAREYGQQGKPHYHVAILLNRDAFCSLGHFQPGRDNLFNRLVSAWGSALGLDDNQAAGLVELPEHPAYHLYRHDPGSWVPFFYRASYLCKSATKRYGDGRHGFGASRGLKSTGTRD</sequence>
<reference evidence="2" key="1">
    <citation type="journal article" date="2017" name="J. Antimicrob. Chemother.">
        <title>Emergence and genomic analysis of MDR Laribacter hongkongensis strain HLGZ1 from Guangzhou, China.</title>
        <authorList>
            <person name="Wu H.K."/>
            <person name="Chen J.H."/>
            <person name="Yang L."/>
            <person name="Li A.R."/>
            <person name="Su D.H."/>
            <person name="Lin Y.P."/>
            <person name="Chen D.Q."/>
        </authorList>
    </citation>
    <scope>NUCLEOTIDE SEQUENCE</scope>
    <source>
        <strain evidence="2">HLGZ1</strain>
    </source>
</reference>
<proteinExistence type="predicted"/>
<organism evidence="2 4">
    <name type="scientific">Laribacter hongkongensis</name>
    <dbReference type="NCBI Taxonomy" id="168471"/>
    <lineage>
        <taxon>Bacteria</taxon>
        <taxon>Pseudomonadati</taxon>
        <taxon>Pseudomonadota</taxon>
        <taxon>Betaproteobacteria</taxon>
        <taxon>Neisseriales</taxon>
        <taxon>Aquaspirillaceae</taxon>
        <taxon>Laribacter</taxon>
    </lineage>
</organism>
<evidence type="ECO:0000259" key="1">
    <source>
        <dbReference type="Pfam" id="PF11726"/>
    </source>
</evidence>
<evidence type="ECO:0000313" key="5">
    <source>
        <dbReference type="Proteomes" id="UP001200247"/>
    </source>
</evidence>
<dbReference type="Proteomes" id="UP000197424">
    <property type="component" value="Chromosome"/>
</dbReference>